<dbReference type="RefSeq" id="WP_160611753.1">
    <property type="nucleotide sequence ID" value="NZ_WTZA01000002.1"/>
</dbReference>
<dbReference type="AlphaFoldDB" id="A0A6I4TFK1"/>
<dbReference type="Proteomes" id="UP000439522">
    <property type="component" value="Unassembled WGS sequence"/>
</dbReference>
<dbReference type="PIRSF" id="PIRSF008502">
    <property type="entry name" value="UCP008502"/>
    <property type="match status" value="1"/>
</dbReference>
<dbReference type="InterPro" id="IPR012545">
    <property type="entry name" value="DUF1697"/>
</dbReference>
<proteinExistence type="predicted"/>
<reference evidence="1 2" key="1">
    <citation type="submission" date="2019-12" db="EMBL/GenBank/DDBJ databases">
        <title>Genomic-based taxomic classification of the family Erythrobacteraceae.</title>
        <authorList>
            <person name="Xu L."/>
        </authorList>
    </citation>
    <scope>NUCLEOTIDE SEQUENCE [LARGE SCALE GENOMIC DNA]</scope>
    <source>
        <strain evidence="1 2">100921-2</strain>
    </source>
</reference>
<keyword evidence="2" id="KW-1185">Reference proteome</keyword>
<evidence type="ECO:0000313" key="2">
    <source>
        <dbReference type="Proteomes" id="UP000439522"/>
    </source>
</evidence>
<dbReference type="EMBL" id="WTZA01000002">
    <property type="protein sequence ID" value="MXO75883.1"/>
    <property type="molecule type" value="Genomic_DNA"/>
</dbReference>
<gene>
    <name evidence="1" type="ORF">GRI40_11720</name>
</gene>
<evidence type="ECO:0000313" key="1">
    <source>
        <dbReference type="EMBL" id="MXO75883.1"/>
    </source>
</evidence>
<organism evidence="1 2">
    <name type="scientific">Tsuneonella aeria</name>
    <dbReference type="NCBI Taxonomy" id="1837929"/>
    <lineage>
        <taxon>Bacteria</taxon>
        <taxon>Pseudomonadati</taxon>
        <taxon>Pseudomonadota</taxon>
        <taxon>Alphaproteobacteria</taxon>
        <taxon>Sphingomonadales</taxon>
        <taxon>Erythrobacteraceae</taxon>
        <taxon>Tsuneonella</taxon>
    </lineage>
</organism>
<dbReference type="SUPFAM" id="SSF160379">
    <property type="entry name" value="SP0830-like"/>
    <property type="match status" value="1"/>
</dbReference>
<dbReference type="PANTHER" id="PTHR36439:SF1">
    <property type="entry name" value="DUF1697 DOMAIN-CONTAINING PROTEIN"/>
    <property type="match status" value="1"/>
</dbReference>
<protein>
    <submittedName>
        <fullName evidence="1">DUF1697 domain-containing protein</fullName>
    </submittedName>
</protein>
<dbReference type="PANTHER" id="PTHR36439">
    <property type="entry name" value="BLL4334 PROTEIN"/>
    <property type="match status" value="1"/>
</dbReference>
<sequence length="178" mass="19127">MARYVALLGSINVGGNQLKMDALRAALEDHGFANVATIVASGNVLFDHPRAADAKLEGEIAGVVKDRFGIATFAAVRTKAELESALEESPFAHKGEDKFVHVHFLAGQPTKAQFEQLLTDHEGRGPEKLAPGTRALHIDFVDGVGASKLTSVFIEKRLGCKGTARNVRSIKRIIEKLG</sequence>
<name>A0A6I4TFK1_9SPHN</name>
<dbReference type="OrthoDB" id="9806494at2"/>
<dbReference type="Pfam" id="PF08002">
    <property type="entry name" value="DUF1697"/>
    <property type="match status" value="1"/>
</dbReference>
<accession>A0A6I4TFK1</accession>
<comment type="caution">
    <text evidence="1">The sequence shown here is derived from an EMBL/GenBank/DDBJ whole genome shotgun (WGS) entry which is preliminary data.</text>
</comment>
<dbReference type="Gene3D" id="3.30.70.1280">
    <property type="entry name" value="SP0830-like domains"/>
    <property type="match status" value="1"/>
</dbReference>